<keyword evidence="5 8" id="KW-0732">Signal</keyword>
<dbReference type="Proteomes" id="UP000078389">
    <property type="component" value="Unassembled WGS sequence"/>
</dbReference>
<keyword evidence="3" id="KW-1003">Cell membrane</keyword>
<comment type="similarity">
    <text evidence="7">Belongs to the CmpA/NrtA family.</text>
</comment>
<dbReference type="STRING" id="1770058.A3840_12080"/>
<evidence type="ECO:0000256" key="4">
    <source>
        <dbReference type="ARBA" id="ARBA00022519"/>
    </source>
</evidence>
<evidence type="ECO:0000256" key="7">
    <source>
        <dbReference type="ARBA" id="ARBA00024031"/>
    </source>
</evidence>
<feature type="signal peptide" evidence="8">
    <location>
        <begin position="1"/>
        <end position="35"/>
    </location>
</feature>
<keyword evidence="10" id="KW-1185">Reference proteome</keyword>
<dbReference type="Pfam" id="PF13379">
    <property type="entry name" value="NMT1_2"/>
    <property type="match status" value="1"/>
</dbReference>
<evidence type="ECO:0000313" key="9">
    <source>
        <dbReference type="EMBL" id="OAM76728.1"/>
    </source>
</evidence>
<gene>
    <name evidence="9" type="ORF">A3840_12080</name>
</gene>
<dbReference type="RefSeq" id="WP_067457036.1">
    <property type="nucleotide sequence ID" value="NZ_LVVY01000091.1"/>
</dbReference>
<dbReference type="CDD" id="cd13553">
    <property type="entry name" value="PBP2_NrtA_CpmA_like"/>
    <property type="match status" value="1"/>
</dbReference>
<keyword evidence="6" id="KW-0472">Membrane</keyword>
<evidence type="ECO:0000256" key="5">
    <source>
        <dbReference type="ARBA" id="ARBA00022729"/>
    </source>
</evidence>
<dbReference type="PANTHER" id="PTHR30024">
    <property type="entry name" value="ALIPHATIC SULFONATES-BINDING PROTEIN-RELATED"/>
    <property type="match status" value="1"/>
</dbReference>
<evidence type="ECO:0000313" key="10">
    <source>
        <dbReference type="Proteomes" id="UP000078389"/>
    </source>
</evidence>
<dbReference type="InterPro" id="IPR006311">
    <property type="entry name" value="TAT_signal"/>
</dbReference>
<dbReference type="Gene3D" id="3.40.190.10">
    <property type="entry name" value="Periplasmic binding protein-like II"/>
    <property type="match status" value="2"/>
</dbReference>
<feature type="chain" id="PRO_5008088273" evidence="8">
    <location>
        <begin position="36"/>
        <end position="430"/>
    </location>
</feature>
<name>A0A178HXL4_9HYPH</name>
<dbReference type="InterPro" id="IPR044527">
    <property type="entry name" value="NrtA/CpmA_ABC-bd_dom"/>
</dbReference>
<reference evidence="9 10" key="1">
    <citation type="submission" date="2016-03" db="EMBL/GenBank/DDBJ databases">
        <title>Genome sequencing of Devosia sp. S37.</title>
        <authorList>
            <person name="Mohd Nor M."/>
        </authorList>
    </citation>
    <scope>NUCLEOTIDE SEQUENCE [LARGE SCALE GENOMIC DNA]</scope>
    <source>
        <strain evidence="9 10">S37</strain>
    </source>
</reference>
<proteinExistence type="inferred from homology"/>
<keyword evidence="2" id="KW-0813">Transport</keyword>
<evidence type="ECO:0000256" key="6">
    <source>
        <dbReference type="ARBA" id="ARBA00023136"/>
    </source>
</evidence>
<evidence type="ECO:0000256" key="2">
    <source>
        <dbReference type="ARBA" id="ARBA00022448"/>
    </source>
</evidence>
<dbReference type="NCBIfam" id="TIGR01409">
    <property type="entry name" value="TAT_signal_seq"/>
    <property type="match status" value="1"/>
</dbReference>
<dbReference type="EMBL" id="LVVY01000091">
    <property type="protein sequence ID" value="OAM76728.1"/>
    <property type="molecule type" value="Genomic_DNA"/>
</dbReference>
<keyword evidence="4" id="KW-0997">Cell inner membrane</keyword>
<organism evidence="9 10">
    <name type="scientific">Devosia elaeis</name>
    <dbReference type="NCBI Taxonomy" id="1770058"/>
    <lineage>
        <taxon>Bacteria</taxon>
        <taxon>Pseudomonadati</taxon>
        <taxon>Pseudomonadota</taxon>
        <taxon>Alphaproteobacteria</taxon>
        <taxon>Hyphomicrobiales</taxon>
        <taxon>Devosiaceae</taxon>
        <taxon>Devosia</taxon>
    </lineage>
</organism>
<dbReference type="InterPro" id="IPR019546">
    <property type="entry name" value="TAT_signal_bac_arc"/>
</dbReference>
<dbReference type="AlphaFoldDB" id="A0A178HXL4"/>
<dbReference type="OrthoDB" id="570524at2"/>
<evidence type="ECO:0000256" key="8">
    <source>
        <dbReference type="SAM" id="SignalP"/>
    </source>
</evidence>
<evidence type="ECO:0000256" key="3">
    <source>
        <dbReference type="ARBA" id="ARBA00022475"/>
    </source>
</evidence>
<protein>
    <submittedName>
        <fullName evidence="9">Bicarbonate-binding protein</fullName>
    </submittedName>
</protein>
<accession>A0A178HXL4</accession>
<dbReference type="SUPFAM" id="SSF53850">
    <property type="entry name" value="Periplasmic binding protein-like II"/>
    <property type="match status" value="1"/>
</dbReference>
<sequence length="430" mass="46511">MALPQTTRRSFLKGASATAATLLAAKTLFPAGAFAQGAGPEVAGTRLGYIALTDSAPLIIAKEKGLFDKYGLPDMAIEKQASWGATRDNMALGSANGGIDGGHILRPKVHLYSAGMVTQNNQPLPMYTLLNLNEDCQGLSVAQAYADLGVGIDSSPLKEAFAKARAEGKAPAAAMTFPGGTHDLWLRYWLAAGGIVPNVDVDVIVVPPPQMVANMKVGTMDAFCVGEPWNEQLVNQGIGFTAATTGELWANHPEKILGMRADWVDANPIATRAILMAVMEAQQWCEAMENKQEMAEIIGRRQWYNVPVADIIGRIKGDINYGNGRVETGTDLYMKFWGENGAASYPWKSLDTWFMTENIRWGYFPADTDVKALIDQTNRADLWLEAANELGLTNLPSGDSRGTETFFDGKVFDPANPQAYLDSLEIKTLA</sequence>
<dbReference type="GO" id="GO:0012505">
    <property type="term" value="C:endomembrane system"/>
    <property type="evidence" value="ECO:0007669"/>
    <property type="project" value="UniProtKB-SubCell"/>
</dbReference>
<evidence type="ECO:0000256" key="1">
    <source>
        <dbReference type="ARBA" id="ARBA00004308"/>
    </source>
</evidence>
<comment type="subcellular location">
    <subcellularLocation>
        <location evidence="1">Endomembrane system</location>
    </subcellularLocation>
</comment>
<comment type="caution">
    <text evidence="9">The sequence shown here is derived from an EMBL/GenBank/DDBJ whole genome shotgun (WGS) entry which is preliminary data.</text>
</comment>
<dbReference type="PANTHER" id="PTHR30024:SF7">
    <property type="entry name" value="NITRATE_NITRITE BINDING PROTEIN NRTA"/>
    <property type="match status" value="1"/>
</dbReference>
<dbReference type="PROSITE" id="PS51318">
    <property type="entry name" value="TAT"/>
    <property type="match status" value="1"/>
</dbReference>